<reference evidence="1 2" key="1">
    <citation type="submission" date="2019-06" db="EMBL/GenBank/DDBJ databases">
        <title>Spirosoma utsteinense sp. nov. isolated from Antarctic ice-free soils.</title>
        <authorList>
            <person name="Tahon G."/>
        </authorList>
    </citation>
    <scope>NUCLEOTIDE SEQUENCE [LARGE SCALE GENOMIC DNA]</scope>
    <source>
        <strain evidence="1 2">LMG 31447</strain>
    </source>
</reference>
<comment type="caution">
    <text evidence="1">The sequence shown here is derived from an EMBL/GenBank/DDBJ whole genome shotgun (WGS) entry which is preliminary data.</text>
</comment>
<gene>
    <name evidence="1" type="ORF">FH603_2715</name>
</gene>
<keyword evidence="2" id="KW-1185">Reference proteome</keyword>
<organism evidence="1 2">
    <name type="scientific">Spirosoma utsteinense</name>
    <dbReference type="NCBI Taxonomy" id="2585773"/>
    <lineage>
        <taxon>Bacteria</taxon>
        <taxon>Pseudomonadati</taxon>
        <taxon>Bacteroidota</taxon>
        <taxon>Cytophagia</taxon>
        <taxon>Cytophagales</taxon>
        <taxon>Cytophagaceae</taxon>
        <taxon>Spirosoma</taxon>
    </lineage>
</organism>
<dbReference type="Proteomes" id="UP000700732">
    <property type="component" value="Unassembled WGS sequence"/>
</dbReference>
<evidence type="ECO:0000313" key="1">
    <source>
        <dbReference type="EMBL" id="MBC3792205.1"/>
    </source>
</evidence>
<protein>
    <submittedName>
        <fullName evidence="1">Uncharacterized protein</fullName>
    </submittedName>
</protein>
<dbReference type="EMBL" id="VFIA01000014">
    <property type="protein sequence ID" value="MBC3792205.1"/>
    <property type="molecule type" value="Genomic_DNA"/>
</dbReference>
<name>A0ABR6W8S5_9BACT</name>
<accession>A0ABR6W8S5</accession>
<proteinExistence type="predicted"/>
<evidence type="ECO:0000313" key="2">
    <source>
        <dbReference type="Proteomes" id="UP000700732"/>
    </source>
</evidence>
<dbReference type="RefSeq" id="WP_186737987.1">
    <property type="nucleotide sequence ID" value="NZ_VFIA01000014.1"/>
</dbReference>
<sequence>MLISGATLALGRSMKLVMWTYEDAARIPEPDGLSIIELAGALLLNNFV</sequence>